<keyword evidence="3" id="KW-1185">Reference proteome</keyword>
<sequence length="57" mass="6394">MSSNKPDPVAHMSDLHDSEHKFELAMAKQRAETFRWMLFQTTVIVGATAGLLKLFGC</sequence>
<proteinExistence type="predicted"/>
<comment type="caution">
    <text evidence="2">The sequence shown here is derived from an EMBL/GenBank/DDBJ whole genome shotgun (WGS) entry which is preliminary data.</text>
</comment>
<evidence type="ECO:0000313" key="2">
    <source>
        <dbReference type="EMBL" id="MYN05161.1"/>
    </source>
</evidence>
<reference evidence="2 3" key="1">
    <citation type="submission" date="2019-12" db="EMBL/GenBank/DDBJ databases">
        <title>Novel species isolated from a subtropical stream in China.</title>
        <authorList>
            <person name="Lu H."/>
        </authorList>
    </citation>
    <scope>NUCLEOTIDE SEQUENCE [LARGE SCALE GENOMIC DNA]</scope>
    <source>
        <strain evidence="2 3">DS3</strain>
    </source>
</reference>
<dbReference type="AlphaFoldDB" id="A0A6N9HN69"/>
<gene>
    <name evidence="2" type="ORF">GTP41_23995</name>
</gene>
<keyword evidence="1" id="KW-0472">Membrane</keyword>
<organism evidence="2 3">
    <name type="scientific">Pseudoduganella guangdongensis</name>
    <dbReference type="NCBI Taxonomy" id="2692179"/>
    <lineage>
        <taxon>Bacteria</taxon>
        <taxon>Pseudomonadati</taxon>
        <taxon>Pseudomonadota</taxon>
        <taxon>Betaproteobacteria</taxon>
        <taxon>Burkholderiales</taxon>
        <taxon>Oxalobacteraceae</taxon>
        <taxon>Telluria group</taxon>
        <taxon>Pseudoduganella</taxon>
    </lineage>
</organism>
<dbReference type="RefSeq" id="WP_161028108.1">
    <property type="nucleotide sequence ID" value="NZ_WWCJ01000025.1"/>
</dbReference>
<keyword evidence="1" id="KW-0812">Transmembrane</keyword>
<accession>A0A6N9HN69</accession>
<evidence type="ECO:0000313" key="3">
    <source>
        <dbReference type="Proteomes" id="UP000448575"/>
    </source>
</evidence>
<feature type="transmembrane region" description="Helical" evidence="1">
    <location>
        <begin position="36"/>
        <end position="55"/>
    </location>
</feature>
<keyword evidence="1" id="KW-1133">Transmembrane helix</keyword>
<protein>
    <submittedName>
        <fullName evidence="2">Uncharacterized protein</fullName>
    </submittedName>
</protein>
<evidence type="ECO:0000256" key="1">
    <source>
        <dbReference type="SAM" id="Phobius"/>
    </source>
</evidence>
<name>A0A6N9HN69_9BURK</name>
<dbReference type="EMBL" id="WWCJ01000025">
    <property type="protein sequence ID" value="MYN05161.1"/>
    <property type="molecule type" value="Genomic_DNA"/>
</dbReference>
<dbReference type="Proteomes" id="UP000448575">
    <property type="component" value="Unassembled WGS sequence"/>
</dbReference>